<dbReference type="NCBIfam" id="TIGR03293">
    <property type="entry name" value="PhnG_redo"/>
    <property type="match status" value="1"/>
</dbReference>
<dbReference type="RefSeq" id="WP_126151744.1">
    <property type="nucleotide sequence ID" value="NZ_JBHTMH010000001.1"/>
</dbReference>
<accession>A0A3S4D7I6</accession>
<reference evidence="1 2" key="1">
    <citation type="submission" date="2018-12" db="EMBL/GenBank/DDBJ databases">
        <authorList>
            <person name="Criscuolo A."/>
        </authorList>
    </citation>
    <scope>NUCLEOTIDE SEQUENCE [LARGE SCALE GENOMIC DNA]</scope>
    <source>
        <strain evidence="1">ACIP1116281</strain>
    </source>
</reference>
<dbReference type="OrthoDB" id="530475at2"/>
<dbReference type="InterPro" id="IPR009609">
    <property type="entry name" value="Phosphonate_metab_PhnG"/>
</dbReference>
<gene>
    <name evidence="1" type="primary">phnG</name>
    <name evidence="1" type="ORF">DEVEQU_03372</name>
</gene>
<dbReference type="Proteomes" id="UP000268844">
    <property type="component" value="Unassembled WGS sequence"/>
</dbReference>
<dbReference type="AlphaFoldDB" id="A0A3S4D7I6"/>
<keyword evidence="1" id="KW-0808">Transferase</keyword>
<dbReference type="Pfam" id="PF06754">
    <property type="entry name" value="PhnG"/>
    <property type="match status" value="1"/>
</dbReference>
<sequence length="153" mass="16543">MTTTAHDIADRQRWMAILARASSAELEAAWDSLAAPPAYQVLRKPEIGLAMVRGRAGGTGNPFNLGEMTVTRCAIRLDSGVTGHCYAAGRDRKKVELAAVFDALLQADPAAPFLNELIDTLAARQAADRDRTSRKAAATKVEFFTMVRGENPK</sequence>
<dbReference type="GO" id="GO:0061693">
    <property type="term" value="F:alpha-D-ribose 1-methylphosphonate 5-triphosphate synthase activity"/>
    <property type="evidence" value="ECO:0007669"/>
    <property type="project" value="UniProtKB-EC"/>
</dbReference>
<evidence type="ECO:0000313" key="1">
    <source>
        <dbReference type="EMBL" id="VDS06217.1"/>
    </source>
</evidence>
<dbReference type="EC" id="2.7.8.37" evidence="1"/>
<evidence type="ECO:0000313" key="2">
    <source>
        <dbReference type="Proteomes" id="UP000268844"/>
    </source>
</evidence>
<name>A0A3S4D7I6_9HYPH</name>
<proteinExistence type="predicted"/>
<organism evidence="1 2">
    <name type="scientific">Devosia equisanguinis</name>
    <dbReference type="NCBI Taxonomy" id="2490941"/>
    <lineage>
        <taxon>Bacteria</taxon>
        <taxon>Pseudomonadati</taxon>
        <taxon>Pseudomonadota</taxon>
        <taxon>Alphaproteobacteria</taxon>
        <taxon>Hyphomicrobiales</taxon>
        <taxon>Devosiaceae</taxon>
        <taxon>Devosia</taxon>
    </lineage>
</organism>
<protein>
    <submittedName>
        <fullName evidence="1">Alpha-D-ribose 1-methylphosphonate 5-triphosphate synthase subunit PhnG</fullName>
        <ecNumber evidence="1">2.7.8.37</ecNumber>
    </submittedName>
</protein>
<keyword evidence="2" id="KW-1185">Reference proteome</keyword>
<dbReference type="GO" id="GO:0019634">
    <property type="term" value="P:organic phosphonate metabolic process"/>
    <property type="evidence" value="ECO:0007669"/>
    <property type="project" value="InterPro"/>
</dbReference>
<dbReference type="EMBL" id="UZWD01000040">
    <property type="protein sequence ID" value="VDS06217.1"/>
    <property type="molecule type" value="Genomic_DNA"/>
</dbReference>
<dbReference type="GO" id="GO:0015716">
    <property type="term" value="P:organic phosphonate transport"/>
    <property type="evidence" value="ECO:0007669"/>
    <property type="project" value="InterPro"/>
</dbReference>